<evidence type="ECO:0000313" key="2">
    <source>
        <dbReference type="EMBL" id="MRU14723.1"/>
    </source>
</evidence>
<sequence>MNQDSNGHILHATSVAVDGRAALIRGPSGSGKSGLALQLIAYGASLVSDDRTCISRQNEQIILSAPKALHGLIEARSVGILSSPVLPSAPLALIVDLTQTEDHRLPPFREDTLLGLSVPVIRKTDADHFPAAIMLYLRHGRVN</sequence>
<gene>
    <name evidence="2" type="ORF">FDP25_04680</name>
</gene>
<name>A0A844CYK9_9RHOB</name>
<dbReference type="GO" id="GO:0006109">
    <property type="term" value="P:regulation of carbohydrate metabolic process"/>
    <property type="evidence" value="ECO:0007669"/>
    <property type="project" value="InterPro"/>
</dbReference>
<proteinExistence type="predicted"/>
<accession>A0A844CYK9</accession>
<dbReference type="GO" id="GO:0000155">
    <property type="term" value="F:phosphorelay sensor kinase activity"/>
    <property type="evidence" value="ECO:0007669"/>
    <property type="project" value="InterPro"/>
</dbReference>
<dbReference type="Pfam" id="PF07475">
    <property type="entry name" value="Hpr_kinase_C"/>
    <property type="match status" value="1"/>
</dbReference>
<dbReference type="EMBL" id="SZWE01000001">
    <property type="protein sequence ID" value="MRU14723.1"/>
    <property type="molecule type" value="Genomic_DNA"/>
</dbReference>
<dbReference type="InterPro" id="IPR027417">
    <property type="entry name" value="P-loop_NTPase"/>
</dbReference>
<dbReference type="CDD" id="cd01918">
    <property type="entry name" value="HprK_C"/>
    <property type="match status" value="1"/>
</dbReference>
<feature type="domain" description="HPr kinase/phosphorylase C-terminal" evidence="1">
    <location>
        <begin position="8"/>
        <end position="82"/>
    </location>
</feature>
<dbReference type="AlphaFoldDB" id="A0A844CYK9"/>
<evidence type="ECO:0000259" key="1">
    <source>
        <dbReference type="Pfam" id="PF07475"/>
    </source>
</evidence>
<organism evidence="2 3">
    <name type="scientific">Roseovarius bejariae</name>
    <dbReference type="NCBI Taxonomy" id="2576383"/>
    <lineage>
        <taxon>Bacteria</taxon>
        <taxon>Pseudomonadati</taxon>
        <taxon>Pseudomonadota</taxon>
        <taxon>Alphaproteobacteria</taxon>
        <taxon>Rhodobacterales</taxon>
        <taxon>Roseobacteraceae</taxon>
        <taxon>Roseovarius</taxon>
    </lineage>
</organism>
<keyword evidence="2" id="KW-0418">Kinase</keyword>
<keyword evidence="3" id="KW-1185">Reference proteome</keyword>
<reference evidence="2 3" key="1">
    <citation type="submission" date="2019-05" db="EMBL/GenBank/DDBJ databases">
        <title>Roseovarius bejariae sp. nov., a moderately halophylic bacterium isolated from a saline soil in Rambla Salada (Murcia).</title>
        <authorList>
            <person name="Castro D.J."/>
            <person name="Gomez-Altuve A."/>
            <person name="Reina J.C."/>
            <person name="Rodriguez M."/>
            <person name="Sampedro I."/>
            <person name="Llamas I."/>
            <person name="Martinez-Checa F."/>
        </authorList>
    </citation>
    <scope>NUCLEOTIDE SEQUENCE [LARGE SCALE GENOMIC DNA]</scope>
    <source>
        <strain evidence="2 3">A21</strain>
    </source>
</reference>
<evidence type="ECO:0000313" key="3">
    <source>
        <dbReference type="Proteomes" id="UP000564704"/>
    </source>
</evidence>
<dbReference type="GO" id="GO:0005524">
    <property type="term" value="F:ATP binding"/>
    <property type="evidence" value="ECO:0007669"/>
    <property type="project" value="InterPro"/>
</dbReference>
<dbReference type="OrthoDB" id="8326226at2"/>
<protein>
    <submittedName>
        <fullName evidence="2">Serine kinase</fullName>
    </submittedName>
</protein>
<dbReference type="Gene3D" id="3.40.50.300">
    <property type="entry name" value="P-loop containing nucleotide triphosphate hydrolases"/>
    <property type="match status" value="1"/>
</dbReference>
<comment type="caution">
    <text evidence="2">The sequence shown here is derived from an EMBL/GenBank/DDBJ whole genome shotgun (WGS) entry which is preliminary data.</text>
</comment>
<dbReference type="SUPFAM" id="SSF53795">
    <property type="entry name" value="PEP carboxykinase-like"/>
    <property type="match status" value="1"/>
</dbReference>
<dbReference type="Proteomes" id="UP000564704">
    <property type="component" value="Unassembled WGS sequence"/>
</dbReference>
<dbReference type="InterPro" id="IPR011104">
    <property type="entry name" value="Hpr_kin/Pase_C"/>
</dbReference>
<dbReference type="RefSeq" id="WP_154149404.1">
    <property type="nucleotide sequence ID" value="NZ_SZWE01000001.1"/>
</dbReference>
<keyword evidence="2" id="KW-0808">Transferase</keyword>